<reference evidence="1 2" key="1">
    <citation type="submission" date="2013-02" db="EMBL/GenBank/DDBJ databases">
        <title>The complete genome sequence of Corynebacterium vitaeruminis DSM 20294.</title>
        <authorList>
            <person name="Ruckert C."/>
            <person name="Albersmeier A."/>
            <person name="Kalinowski J."/>
        </authorList>
    </citation>
    <scope>NUCLEOTIDE SEQUENCE [LARGE SCALE GENOMIC DNA]</scope>
    <source>
        <strain evidence="2">ATCC 10234</strain>
    </source>
</reference>
<dbReference type="RefSeq" id="WP_025252067.1">
    <property type="nucleotide sequence ID" value="NZ_CP004353.1"/>
</dbReference>
<organism evidence="1 2">
    <name type="scientific">Corynebacterium vitaeruminis DSM 20294</name>
    <dbReference type="NCBI Taxonomy" id="1224164"/>
    <lineage>
        <taxon>Bacteria</taxon>
        <taxon>Bacillati</taxon>
        <taxon>Actinomycetota</taxon>
        <taxon>Actinomycetes</taxon>
        <taxon>Mycobacteriales</taxon>
        <taxon>Corynebacteriaceae</taxon>
        <taxon>Corynebacterium</taxon>
    </lineage>
</organism>
<keyword evidence="2" id="KW-1185">Reference proteome</keyword>
<dbReference type="AlphaFoldDB" id="W5Y685"/>
<accession>W5Y685</accession>
<dbReference type="PATRIC" id="fig|1224164.3.peg.617"/>
<dbReference type="Proteomes" id="UP000019222">
    <property type="component" value="Chromosome"/>
</dbReference>
<dbReference type="eggNOG" id="ENOG5031XFD">
    <property type="taxonomic scope" value="Bacteria"/>
</dbReference>
<proteinExistence type="predicted"/>
<dbReference type="HOGENOM" id="CLU_1892714_0_0_11"/>
<dbReference type="EMBL" id="CP004353">
    <property type="protein sequence ID" value="AHI22013.1"/>
    <property type="molecule type" value="Genomic_DNA"/>
</dbReference>
<dbReference type="STRING" id="1224164.B843_03110"/>
<evidence type="ECO:0000313" key="1">
    <source>
        <dbReference type="EMBL" id="AHI22013.1"/>
    </source>
</evidence>
<gene>
    <name evidence="1" type="ORF">B843_03110</name>
</gene>
<protein>
    <submittedName>
        <fullName evidence="1">Uncharacterized protein</fullName>
    </submittedName>
</protein>
<dbReference type="KEGG" id="cvt:B843_03110"/>
<name>W5Y685_9CORY</name>
<evidence type="ECO:0000313" key="2">
    <source>
        <dbReference type="Proteomes" id="UP000019222"/>
    </source>
</evidence>
<sequence>MSISRLEPLPGTASLFVLVDARVPQEVTEIPWHRRRKALAVISIGLCAAFGTRPVSTLPPKVFHPMAVGAIAERLRKPALRGPIRIDSTHFRAGADGLMVLGTVACAGRHFAYSAQVAFDPRTEAARVMTLRVA</sequence>